<dbReference type="VEuPathDB" id="FungiDB:FUN_014650"/>
<dbReference type="VEuPathDB" id="FungiDB:RhiirA1_483583"/>
<dbReference type="Proteomes" id="UP000233469">
    <property type="component" value="Unassembled WGS sequence"/>
</dbReference>
<comment type="caution">
    <text evidence="1">The sequence shown here is derived from an EMBL/GenBank/DDBJ whole genome shotgun (WGS) entry which is preliminary data.</text>
</comment>
<dbReference type="SUPFAM" id="SSF47769">
    <property type="entry name" value="SAM/Pointed domain"/>
    <property type="match status" value="1"/>
</dbReference>
<reference evidence="1 2" key="2">
    <citation type="submission" date="2017-10" db="EMBL/GenBank/DDBJ databases">
        <title>Extensive intraspecific genome diversity in a model arbuscular mycorrhizal fungus.</title>
        <authorList>
            <person name="Chen E.C.H."/>
            <person name="Morin E."/>
            <person name="Baudet D."/>
            <person name="Noel J."/>
            <person name="Ndikumana S."/>
            <person name="Charron P."/>
            <person name="St-Onge C."/>
            <person name="Giorgi J."/>
            <person name="Grigoriev I.V."/>
            <person name="Roux C."/>
            <person name="Martin F.M."/>
            <person name="Corradi N."/>
        </authorList>
    </citation>
    <scope>NUCLEOTIDE SEQUENCE [LARGE SCALE GENOMIC DNA]</scope>
    <source>
        <strain evidence="1 2">C2</strain>
    </source>
</reference>
<reference evidence="1 2" key="1">
    <citation type="submission" date="2016-04" db="EMBL/GenBank/DDBJ databases">
        <title>Genome analyses suggest a sexual origin of heterokaryosis in a supposedly ancient asexual fungus.</title>
        <authorList>
            <person name="Ropars J."/>
            <person name="Sedzielewska K."/>
            <person name="Noel J."/>
            <person name="Charron P."/>
            <person name="Farinelli L."/>
            <person name="Marton T."/>
            <person name="Kruger M."/>
            <person name="Pelin A."/>
            <person name="Brachmann A."/>
            <person name="Corradi N."/>
        </authorList>
    </citation>
    <scope>NUCLEOTIDE SEQUENCE [LARGE SCALE GENOMIC DNA]</scope>
    <source>
        <strain evidence="1 2">C2</strain>
    </source>
</reference>
<proteinExistence type="predicted"/>
<organism evidence="1 2">
    <name type="scientific">Rhizophagus irregularis</name>
    <dbReference type="NCBI Taxonomy" id="588596"/>
    <lineage>
        <taxon>Eukaryota</taxon>
        <taxon>Fungi</taxon>
        <taxon>Fungi incertae sedis</taxon>
        <taxon>Mucoromycota</taxon>
        <taxon>Glomeromycotina</taxon>
        <taxon>Glomeromycetes</taxon>
        <taxon>Glomerales</taxon>
        <taxon>Glomeraceae</taxon>
        <taxon>Rhizophagus</taxon>
    </lineage>
</organism>
<dbReference type="AlphaFoldDB" id="A0A2N1NCV8"/>
<evidence type="ECO:0000313" key="1">
    <source>
        <dbReference type="EMBL" id="PKK71743.1"/>
    </source>
</evidence>
<name>A0A2N1NCV8_9GLOM</name>
<protein>
    <submittedName>
        <fullName evidence="1">Uncharacterized protein</fullName>
    </submittedName>
</protein>
<accession>A0A2N1NCV8</accession>
<dbReference type="EMBL" id="LLXL01000489">
    <property type="protein sequence ID" value="PKK71743.1"/>
    <property type="molecule type" value="Genomic_DNA"/>
</dbReference>
<dbReference type="Gene3D" id="1.10.150.50">
    <property type="entry name" value="Transcription Factor, Ets-1"/>
    <property type="match status" value="1"/>
</dbReference>
<sequence length="198" mass="22694">MTQTAELIEYLRKEEDLGLDDDDLEIIRKEKVDGRAFLKLTKQDFRDYGMKGGPAVKLADFAKNCKEKKLRSFSSYKTKKELGEVLRKYGIDSSEITKIPPFELEPVEIDDEDEELEQCIKEIKRRMGIIGLATGRNEAVRCEYISPILYASIYIAKRITEKGITMEVVDDSKDITLPTINLPNEPSQNNGKYLCYPN</sequence>
<gene>
    <name evidence="1" type="ORF">RhiirC2_848926</name>
</gene>
<dbReference type="InterPro" id="IPR013761">
    <property type="entry name" value="SAM/pointed_sf"/>
</dbReference>
<evidence type="ECO:0000313" key="2">
    <source>
        <dbReference type="Proteomes" id="UP000233469"/>
    </source>
</evidence>